<organism evidence="6 7">
    <name type="scientific">Mariniblastus fucicola</name>
    <dbReference type="NCBI Taxonomy" id="980251"/>
    <lineage>
        <taxon>Bacteria</taxon>
        <taxon>Pseudomonadati</taxon>
        <taxon>Planctomycetota</taxon>
        <taxon>Planctomycetia</taxon>
        <taxon>Pirellulales</taxon>
        <taxon>Pirellulaceae</taxon>
        <taxon>Mariniblastus</taxon>
    </lineage>
</organism>
<keyword evidence="4" id="KW-0067">ATP-binding</keyword>
<dbReference type="Proteomes" id="UP000322214">
    <property type="component" value="Chromosome"/>
</dbReference>
<keyword evidence="2 6" id="KW-0436">Ligase</keyword>
<evidence type="ECO:0000256" key="3">
    <source>
        <dbReference type="ARBA" id="ARBA00022741"/>
    </source>
</evidence>
<comment type="subunit">
    <text evidence="1">Homodimer.</text>
</comment>
<keyword evidence="6" id="KW-0648">Protein biosynthesis</keyword>
<dbReference type="GO" id="GO:0003746">
    <property type="term" value="F:translation elongation factor activity"/>
    <property type="evidence" value="ECO:0007669"/>
    <property type="project" value="UniProtKB-KW"/>
</dbReference>
<dbReference type="SUPFAM" id="SSF55681">
    <property type="entry name" value="Class II aaRS and biotin synthetases"/>
    <property type="match status" value="1"/>
</dbReference>
<dbReference type="KEGG" id="mff:MFFC18_45500"/>
<dbReference type="OrthoDB" id="9802326at2"/>
<evidence type="ECO:0000256" key="4">
    <source>
        <dbReference type="ARBA" id="ARBA00022840"/>
    </source>
</evidence>
<evidence type="ECO:0000256" key="1">
    <source>
        <dbReference type="ARBA" id="ARBA00011738"/>
    </source>
</evidence>
<dbReference type="EMBL" id="CP042912">
    <property type="protein sequence ID" value="QEG24629.1"/>
    <property type="molecule type" value="Genomic_DNA"/>
</dbReference>
<evidence type="ECO:0000256" key="2">
    <source>
        <dbReference type="ARBA" id="ARBA00022598"/>
    </source>
</evidence>
<proteinExistence type="predicted"/>
<dbReference type="GO" id="GO:0004824">
    <property type="term" value="F:lysine-tRNA ligase activity"/>
    <property type="evidence" value="ECO:0007669"/>
    <property type="project" value="InterPro"/>
</dbReference>
<dbReference type="STRING" id="980251.GCA_001642875_01019"/>
<dbReference type="NCBIfam" id="NF006828">
    <property type="entry name" value="PRK09350.1"/>
    <property type="match status" value="1"/>
</dbReference>
<dbReference type="PANTHER" id="PTHR42918:SF6">
    <property type="entry name" value="ELONGATION FACTOR P--(R)-BETA-LYSINE LIGASE"/>
    <property type="match status" value="1"/>
</dbReference>
<name>A0A5B9PGA0_9BACT</name>
<dbReference type="InterPro" id="IPR045864">
    <property type="entry name" value="aa-tRNA-synth_II/BPL/LPL"/>
</dbReference>
<dbReference type="PROSITE" id="PS50862">
    <property type="entry name" value="AA_TRNA_LIGASE_II"/>
    <property type="match status" value="1"/>
</dbReference>
<dbReference type="InterPro" id="IPR006195">
    <property type="entry name" value="aa-tRNA-synth_II"/>
</dbReference>
<protein>
    <submittedName>
        <fullName evidence="6">Elongation factor P--(R)-beta-lysine ligase</fullName>
        <ecNumber evidence="6">6.3.1.-</ecNumber>
    </submittedName>
</protein>
<dbReference type="RefSeq" id="WP_075083810.1">
    <property type="nucleotide sequence ID" value="NZ_CP042912.1"/>
</dbReference>
<dbReference type="Pfam" id="PF00152">
    <property type="entry name" value="tRNA-synt_2"/>
    <property type="match status" value="1"/>
</dbReference>
<dbReference type="InterPro" id="IPR004364">
    <property type="entry name" value="Aa-tRNA-synt_II"/>
</dbReference>
<keyword evidence="6" id="KW-0251">Elongation factor</keyword>
<dbReference type="EC" id="6.3.1.-" evidence="6"/>
<evidence type="ECO:0000313" key="7">
    <source>
        <dbReference type="Proteomes" id="UP000322214"/>
    </source>
</evidence>
<dbReference type="InterPro" id="IPR004525">
    <property type="entry name" value="EpmA"/>
</dbReference>
<evidence type="ECO:0000313" key="6">
    <source>
        <dbReference type="EMBL" id="QEG24629.1"/>
    </source>
</evidence>
<keyword evidence="3" id="KW-0547">Nucleotide-binding</keyword>
<accession>A0A5B9PGA0</accession>
<dbReference type="AlphaFoldDB" id="A0A5B9PGA0"/>
<dbReference type="GO" id="GO:0006430">
    <property type="term" value="P:lysyl-tRNA aminoacylation"/>
    <property type="evidence" value="ECO:0007669"/>
    <property type="project" value="InterPro"/>
</dbReference>
<gene>
    <name evidence="6" type="primary">epmA</name>
    <name evidence="6" type="ORF">MFFC18_45500</name>
</gene>
<dbReference type="GO" id="GO:0005524">
    <property type="term" value="F:ATP binding"/>
    <property type="evidence" value="ECO:0007669"/>
    <property type="project" value="UniProtKB-KW"/>
</dbReference>
<dbReference type="FunFam" id="3.30.930.10:FF:000017">
    <property type="entry name" value="Elongation factor P--(R)-beta-lysine ligase"/>
    <property type="match status" value="1"/>
</dbReference>
<sequence length="334" mass="37484">MSSEEFRFQPTASLAVLRQRSLLLRKIRAFFEDRDFLHVETPLLSRDTVVDRYIDPVRVSESNVIAGGSQDPGHGDANFFLQTSPEFAMKRLLASGATSIFQICKAFRKGESGRRHNPEFTMLEWYRVGDDLLKGIDLLAQFAKFVFDVNQVATITYRDAFVAVVGIDPFSASIEQFAAACEFNGVDTTSFVDDQDRDSWLNLIMSEIVEPKLGVKHPVIVFDWPTSQAALAKIRCDDHVYAERFELYVNGVELANGYHELLDPVELLDRNEWVNQQRLADGIAALPLESQLLEAMRHGLPACSGVALGIDRLLMVLLKKESIGDVIAFPIDRA</sequence>
<reference evidence="6 7" key="1">
    <citation type="submission" date="2019-08" db="EMBL/GenBank/DDBJ databases">
        <title>Deep-cultivation of Planctomycetes and their phenomic and genomic characterization uncovers novel biology.</title>
        <authorList>
            <person name="Wiegand S."/>
            <person name="Jogler M."/>
            <person name="Boedeker C."/>
            <person name="Pinto D."/>
            <person name="Vollmers J."/>
            <person name="Rivas-Marin E."/>
            <person name="Kohn T."/>
            <person name="Peeters S.H."/>
            <person name="Heuer A."/>
            <person name="Rast P."/>
            <person name="Oberbeckmann S."/>
            <person name="Bunk B."/>
            <person name="Jeske O."/>
            <person name="Meyerdierks A."/>
            <person name="Storesund J.E."/>
            <person name="Kallscheuer N."/>
            <person name="Luecker S."/>
            <person name="Lage O.M."/>
            <person name="Pohl T."/>
            <person name="Merkel B.J."/>
            <person name="Hornburger P."/>
            <person name="Mueller R.-W."/>
            <person name="Bruemmer F."/>
            <person name="Labrenz M."/>
            <person name="Spormann A.M."/>
            <person name="Op den Camp H."/>
            <person name="Overmann J."/>
            <person name="Amann R."/>
            <person name="Jetten M.S.M."/>
            <person name="Mascher T."/>
            <person name="Medema M.H."/>
            <person name="Devos D.P."/>
            <person name="Kaster A.-K."/>
            <person name="Ovreas L."/>
            <person name="Rohde M."/>
            <person name="Galperin M.Y."/>
            <person name="Jogler C."/>
        </authorList>
    </citation>
    <scope>NUCLEOTIDE SEQUENCE [LARGE SCALE GENOMIC DNA]</scope>
    <source>
        <strain evidence="6 7">FC18</strain>
    </source>
</reference>
<dbReference type="NCBIfam" id="TIGR00462">
    <property type="entry name" value="genX"/>
    <property type="match status" value="1"/>
</dbReference>
<dbReference type="GO" id="GO:0005829">
    <property type="term" value="C:cytosol"/>
    <property type="evidence" value="ECO:0007669"/>
    <property type="project" value="TreeGrafter"/>
</dbReference>
<dbReference type="PANTHER" id="PTHR42918">
    <property type="entry name" value="LYSYL-TRNA SYNTHETASE"/>
    <property type="match status" value="1"/>
</dbReference>
<dbReference type="Gene3D" id="3.30.930.10">
    <property type="entry name" value="Bira Bifunctional Protein, Domain 2"/>
    <property type="match status" value="1"/>
</dbReference>
<dbReference type="GO" id="GO:0000049">
    <property type="term" value="F:tRNA binding"/>
    <property type="evidence" value="ECO:0007669"/>
    <property type="project" value="TreeGrafter"/>
</dbReference>
<evidence type="ECO:0000259" key="5">
    <source>
        <dbReference type="PROSITE" id="PS50862"/>
    </source>
</evidence>
<keyword evidence="7" id="KW-1185">Reference proteome</keyword>
<feature type="domain" description="Aminoacyl-transfer RNA synthetases class-II family profile" evidence="5">
    <location>
        <begin position="17"/>
        <end position="330"/>
    </location>
</feature>